<dbReference type="GO" id="GO:0016020">
    <property type="term" value="C:membrane"/>
    <property type="evidence" value="ECO:0007669"/>
    <property type="project" value="UniProtKB-SubCell"/>
</dbReference>
<gene>
    <name evidence="13" type="ORF">CEUTPL_LOCUS8182</name>
</gene>
<dbReference type="PANTHER" id="PTHR24223:SF448">
    <property type="entry name" value="FI20146P1-RELATED"/>
    <property type="match status" value="1"/>
</dbReference>
<dbReference type="OrthoDB" id="6500128at2759"/>
<evidence type="ECO:0000256" key="5">
    <source>
        <dbReference type="ARBA" id="ARBA00022741"/>
    </source>
</evidence>
<dbReference type="PROSITE" id="PS50893">
    <property type="entry name" value="ABC_TRANSPORTER_2"/>
    <property type="match status" value="2"/>
</dbReference>
<proteinExistence type="predicted"/>
<feature type="transmembrane region" description="Helical" evidence="10">
    <location>
        <begin position="844"/>
        <end position="864"/>
    </location>
</feature>
<dbReference type="CDD" id="cd03250">
    <property type="entry name" value="ABCC_MRP_domain1"/>
    <property type="match status" value="1"/>
</dbReference>
<feature type="transmembrane region" description="Helical" evidence="10">
    <location>
        <begin position="1056"/>
        <end position="1076"/>
    </location>
</feature>
<feature type="domain" description="ABC transporter" evidence="11">
    <location>
        <begin position="497"/>
        <end position="721"/>
    </location>
</feature>
<feature type="domain" description="ABC transmembrane type-1" evidence="12">
    <location>
        <begin position="793"/>
        <end position="1084"/>
    </location>
</feature>
<keyword evidence="5" id="KW-0547">Nucleotide-binding</keyword>
<feature type="domain" description="ABC transmembrane type-1" evidence="12">
    <location>
        <begin position="98"/>
        <end position="391"/>
    </location>
</feature>
<name>A0A9N9MQL6_9CUCU</name>
<evidence type="ECO:0000256" key="9">
    <source>
        <dbReference type="SAM" id="MobiDB-lite"/>
    </source>
</evidence>
<evidence type="ECO:0000256" key="4">
    <source>
        <dbReference type="ARBA" id="ARBA00022737"/>
    </source>
</evidence>
<accession>A0A9N9MQL6</accession>
<dbReference type="Proteomes" id="UP001152799">
    <property type="component" value="Chromosome 4"/>
</dbReference>
<dbReference type="Pfam" id="PF00005">
    <property type="entry name" value="ABC_tran"/>
    <property type="match status" value="2"/>
</dbReference>
<comment type="subcellular location">
    <subcellularLocation>
        <location evidence="1">Membrane</location>
        <topology evidence="1">Multi-pass membrane protein</topology>
    </subcellularLocation>
</comment>
<sequence>MHSASEEFERPPNPKYKANIFSTLTFWYAMKTFKIGRKRELEETDLTEPLEEHKSSVLGEKLARNWAKEVAARKKEKGKPSLSKVIIKTFRHDIVFYGIILFVMEICVRLLQPIFLGLFIRYFNASNIESTEEQYPPMYIMRVFFYFSKNQGRISIEEAFVFAICIMGCSFITIGTFHPYMMAALHVGMRVRVACCSLIYRKALRIRLTDLGGKTVGNTVNLMSNDVNRFDFSPPFLHYLWIAPLQAGLIAVFIYFEMGISAFYGMIAVAIIMPIQILLSLATINLRLKSADRTDNRVRHMNEIIQAIQVIKMYAWENAFALMISGLRKKELAILLLTSYIRGMTMSFVMFTSRLGIFLTVLSYVLLGHEVTAEKVFVIGGFYMIIRQNMTVYFPQGLNSVAETSVSIKRIESFLLTGEATVGDRCVLDPDFDTFEQKRKRGFYRPILKKLSSSTLDSVMISVPSRLSYNPRMSVRESDSVREALVSLTGLPLSEGAEAEVIIFRGIAKYGEDLCLDNINLGMKAGELVAIVGAVGAGKSCLLNLILGELKLFSGKIAVHGVVSYASQEPWLFAGSVRQNIVFGKEFNPDRYYQIVKVCALKRDFSLLPYGDRTIVGERGISLSGGQRARINLARAIYKDSDIYLLDDPLSAVDIQVGQQLFEECMVRFLKDKIVVLVTHQLQYLKRADKLVILSEGAIQIQGTYDEIKQSGVSFAVLLEEAATIAGPAEQDKEYEKVLRAISLTSAAFNSAIDIEGLKAGPRLTPEMRTLGKVSFTNYKEYFLAGGNCCVLIVMVIFFIGAQFLASAGDYFLSQWITLEELRAHFGHAEDANFWNQFSRDNCINIYTGFMVATVIVAITRSLFFFSICMRSSFRLHNRMFESIILAAMRFFHQNSSGRILNRFSKDLGQVDELLPIAFIDTTQLLLNLLGAIIVVCVVNVWFLIPVAVMLCLFYLLRRFYLKTSRSVKRLEGIARSPVFAHLNATLQGLATIRNNCAEKELVAEFDYLQDCHSSAWFMFLYTSRAFSLWLDWITAIFIGVVTFTCVIYSKSIYGSSVGLVITQAIGLTGLIQWGLRQSAELENQMTSVERVLEFTKVEHEPDLLSAPDKKPPPAWPKKGLIEFLDTTMRYSPYEPPVLKELNLTILPQQKVGIVGRTGAGKSSLIVTLFRLAYYEGEIYIDHLDISVLGLHDLRRKISIIPQEPVLFNGTLRYNLDPFTEYNDDKIMAALIAVEDKEAMTKGKEYLEKIMSEGGQNVSVGQRQMICLARAILRDNKILVMDEATANVDPQTDKLIQTTIRTKFAHCTVLTIAHRLHTVMDSDKIIVMDAGEAVEYDHPYILLQNPKGYFSELVRKTGSGTATHLRRIAKQNYEEKQKVSQILEKDEQERRESFVSATTNQSSDTL</sequence>
<dbReference type="InterPro" id="IPR017871">
    <property type="entry name" value="ABC_transporter-like_CS"/>
</dbReference>
<dbReference type="InterPro" id="IPR036640">
    <property type="entry name" value="ABC1_TM_sf"/>
</dbReference>
<evidence type="ECO:0000256" key="7">
    <source>
        <dbReference type="ARBA" id="ARBA00022989"/>
    </source>
</evidence>
<evidence type="ECO:0000259" key="11">
    <source>
        <dbReference type="PROSITE" id="PS50893"/>
    </source>
</evidence>
<feature type="compositionally biased region" description="Basic and acidic residues" evidence="9">
    <location>
        <begin position="1383"/>
        <end position="1393"/>
    </location>
</feature>
<dbReference type="SUPFAM" id="SSF90123">
    <property type="entry name" value="ABC transporter transmembrane region"/>
    <property type="match status" value="2"/>
</dbReference>
<dbReference type="PROSITE" id="PS00211">
    <property type="entry name" value="ABC_TRANSPORTER_1"/>
    <property type="match status" value="2"/>
</dbReference>
<dbReference type="FunFam" id="1.20.1560.10:FF:000026">
    <property type="entry name" value="Multidrug resistance-associated protein lethal(2)03659"/>
    <property type="match status" value="1"/>
</dbReference>
<keyword evidence="6" id="KW-0067">ATP-binding</keyword>
<feature type="transmembrane region" description="Helical" evidence="10">
    <location>
        <begin position="929"/>
        <end position="957"/>
    </location>
</feature>
<feature type="transmembrane region" description="Helical" evidence="10">
    <location>
        <begin position="357"/>
        <end position="386"/>
    </location>
</feature>
<dbReference type="CDD" id="cd03244">
    <property type="entry name" value="ABCC_MRP_domain2"/>
    <property type="match status" value="1"/>
</dbReference>
<evidence type="ECO:0000256" key="3">
    <source>
        <dbReference type="ARBA" id="ARBA00022692"/>
    </source>
</evidence>
<dbReference type="PANTHER" id="PTHR24223">
    <property type="entry name" value="ATP-BINDING CASSETTE SUB-FAMILY C"/>
    <property type="match status" value="1"/>
</dbReference>
<dbReference type="FunFam" id="3.40.50.300:FF:000163">
    <property type="entry name" value="Multidrug resistance-associated protein member 4"/>
    <property type="match status" value="1"/>
</dbReference>
<organism evidence="13 14">
    <name type="scientific">Ceutorhynchus assimilis</name>
    <name type="common">cabbage seed weevil</name>
    <dbReference type="NCBI Taxonomy" id="467358"/>
    <lineage>
        <taxon>Eukaryota</taxon>
        <taxon>Metazoa</taxon>
        <taxon>Ecdysozoa</taxon>
        <taxon>Arthropoda</taxon>
        <taxon>Hexapoda</taxon>
        <taxon>Insecta</taxon>
        <taxon>Pterygota</taxon>
        <taxon>Neoptera</taxon>
        <taxon>Endopterygota</taxon>
        <taxon>Coleoptera</taxon>
        <taxon>Polyphaga</taxon>
        <taxon>Cucujiformia</taxon>
        <taxon>Curculionidae</taxon>
        <taxon>Ceutorhynchinae</taxon>
        <taxon>Ceutorhynchus</taxon>
    </lineage>
</organism>
<dbReference type="SUPFAM" id="SSF52540">
    <property type="entry name" value="P-loop containing nucleoside triphosphate hydrolases"/>
    <property type="match status" value="2"/>
</dbReference>
<dbReference type="SMART" id="SM00382">
    <property type="entry name" value="AAA"/>
    <property type="match status" value="2"/>
</dbReference>
<feature type="transmembrane region" description="Helical" evidence="10">
    <location>
        <begin position="1029"/>
        <end position="1050"/>
    </location>
</feature>
<dbReference type="InterPro" id="IPR027417">
    <property type="entry name" value="P-loop_NTPase"/>
</dbReference>
<dbReference type="InterPro" id="IPR003593">
    <property type="entry name" value="AAA+_ATPase"/>
</dbReference>
<feature type="transmembrane region" description="Helical" evidence="10">
    <location>
        <begin position="782"/>
        <end position="806"/>
    </location>
</feature>
<dbReference type="GO" id="GO:0140359">
    <property type="term" value="F:ABC-type transporter activity"/>
    <property type="evidence" value="ECO:0007669"/>
    <property type="project" value="InterPro"/>
</dbReference>
<dbReference type="FunFam" id="3.40.50.300:FF:000973">
    <property type="entry name" value="Multidrug resistance-associated protein 4"/>
    <property type="match status" value="1"/>
</dbReference>
<feature type="domain" description="ABC transporter" evidence="11">
    <location>
        <begin position="1122"/>
        <end position="1355"/>
    </location>
</feature>
<feature type="compositionally biased region" description="Polar residues" evidence="9">
    <location>
        <begin position="1395"/>
        <end position="1406"/>
    </location>
</feature>
<dbReference type="InterPro" id="IPR003439">
    <property type="entry name" value="ABC_transporter-like_ATP-bd"/>
</dbReference>
<evidence type="ECO:0000313" key="14">
    <source>
        <dbReference type="Proteomes" id="UP001152799"/>
    </source>
</evidence>
<protein>
    <recommendedName>
        <fullName evidence="15">Multidrug resistance-associated protein lethal(2)03659</fullName>
    </recommendedName>
</protein>
<evidence type="ECO:0000313" key="13">
    <source>
        <dbReference type="EMBL" id="CAG9767622.1"/>
    </source>
</evidence>
<dbReference type="Gene3D" id="1.20.1560.10">
    <property type="entry name" value="ABC transporter type 1, transmembrane domain"/>
    <property type="match status" value="2"/>
</dbReference>
<dbReference type="Pfam" id="PF00664">
    <property type="entry name" value="ABC_membrane"/>
    <property type="match status" value="2"/>
</dbReference>
<evidence type="ECO:0000259" key="12">
    <source>
        <dbReference type="PROSITE" id="PS50929"/>
    </source>
</evidence>
<reference evidence="13" key="1">
    <citation type="submission" date="2022-01" db="EMBL/GenBank/DDBJ databases">
        <authorList>
            <person name="King R."/>
        </authorList>
    </citation>
    <scope>NUCLEOTIDE SEQUENCE</scope>
</reference>
<feature type="region of interest" description="Disordered" evidence="9">
    <location>
        <begin position="1383"/>
        <end position="1406"/>
    </location>
</feature>
<dbReference type="InterPro" id="IPR011527">
    <property type="entry name" value="ABC1_TM_dom"/>
</dbReference>
<evidence type="ECO:0000256" key="1">
    <source>
        <dbReference type="ARBA" id="ARBA00004141"/>
    </source>
</evidence>
<dbReference type="GO" id="GO:0005524">
    <property type="term" value="F:ATP binding"/>
    <property type="evidence" value="ECO:0007669"/>
    <property type="project" value="UniProtKB-KW"/>
</dbReference>
<dbReference type="PROSITE" id="PS50929">
    <property type="entry name" value="ABC_TM1F"/>
    <property type="match status" value="2"/>
</dbReference>
<feature type="transmembrane region" description="Helical" evidence="10">
    <location>
        <begin position="159"/>
        <end position="180"/>
    </location>
</feature>
<keyword evidence="14" id="KW-1185">Reference proteome</keyword>
<evidence type="ECO:0008006" key="15">
    <source>
        <dbReference type="Google" id="ProtNLM"/>
    </source>
</evidence>
<feature type="transmembrane region" description="Helical" evidence="10">
    <location>
        <begin position="236"/>
        <end position="256"/>
    </location>
</feature>
<feature type="transmembrane region" description="Helical" evidence="10">
    <location>
        <begin position="94"/>
        <end position="120"/>
    </location>
</feature>
<feature type="transmembrane region" description="Helical" evidence="10">
    <location>
        <begin position="262"/>
        <end position="284"/>
    </location>
</feature>
<keyword evidence="7 10" id="KW-1133">Transmembrane helix</keyword>
<keyword evidence="4" id="KW-0677">Repeat</keyword>
<dbReference type="GO" id="GO:0016887">
    <property type="term" value="F:ATP hydrolysis activity"/>
    <property type="evidence" value="ECO:0007669"/>
    <property type="project" value="InterPro"/>
</dbReference>
<dbReference type="FunFam" id="1.20.1560.10:FF:000014">
    <property type="entry name" value="Multidrug resistance-associated protein member 4"/>
    <property type="match status" value="1"/>
</dbReference>
<evidence type="ECO:0000256" key="6">
    <source>
        <dbReference type="ARBA" id="ARBA00022840"/>
    </source>
</evidence>
<dbReference type="EMBL" id="OU892280">
    <property type="protein sequence ID" value="CAG9767622.1"/>
    <property type="molecule type" value="Genomic_DNA"/>
</dbReference>
<evidence type="ECO:0000256" key="10">
    <source>
        <dbReference type="SAM" id="Phobius"/>
    </source>
</evidence>
<dbReference type="Gene3D" id="3.40.50.300">
    <property type="entry name" value="P-loop containing nucleotide triphosphate hydrolases"/>
    <property type="match status" value="2"/>
</dbReference>
<evidence type="ECO:0000256" key="2">
    <source>
        <dbReference type="ARBA" id="ARBA00022448"/>
    </source>
</evidence>
<keyword evidence="8 10" id="KW-0472">Membrane</keyword>
<keyword evidence="2" id="KW-0813">Transport</keyword>
<keyword evidence="3 10" id="KW-0812">Transmembrane</keyword>
<evidence type="ECO:0000256" key="8">
    <source>
        <dbReference type="ARBA" id="ARBA00023136"/>
    </source>
</evidence>
<dbReference type="InterPro" id="IPR050173">
    <property type="entry name" value="ABC_transporter_C-like"/>
</dbReference>